<reference evidence="1" key="1">
    <citation type="submission" date="2023-03" db="EMBL/GenBank/DDBJ databases">
        <title>Stygiobacter electus gen. nov., sp. nov., facultatively anaerobic thermotolerant bacterium of the class Ignavibacteria from a well of Yessentuki mineral water deposit.</title>
        <authorList>
            <person name="Podosokorskaya O.A."/>
            <person name="Elcheninov A.G."/>
            <person name="Petrova N.F."/>
            <person name="Zavarzina D.G."/>
            <person name="Kublanov I.V."/>
            <person name="Merkel A.Y."/>
        </authorList>
    </citation>
    <scope>NUCLEOTIDE SEQUENCE</scope>
    <source>
        <strain evidence="1">09-Me</strain>
    </source>
</reference>
<dbReference type="EMBL" id="JARGDL010000010">
    <property type="protein sequence ID" value="MDF1612193.1"/>
    <property type="molecule type" value="Genomic_DNA"/>
</dbReference>
<protein>
    <submittedName>
        <fullName evidence="1">Uncharacterized protein</fullName>
    </submittedName>
</protein>
<sequence>MKDSEIAFELEKLGFSVDYIQTIDGRRFGAVRIGNVRLIYNVKL</sequence>
<keyword evidence="2" id="KW-1185">Reference proteome</keyword>
<proteinExistence type="predicted"/>
<dbReference type="AlphaFoldDB" id="A0AAE3TC97"/>
<organism evidence="1 2">
    <name type="scientific">Stygiobacter electus</name>
    <dbReference type="NCBI Taxonomy" id="3032292"/>
    <lineage>
        <taxon>Bacteria</taxon>
        <taxon>Pseudomonadati</taxon>
        <taxon>Ignavibacteriota</taxon>
        <taxon>Ignavibacteria</taxon>
        <taxon>Ignavibacteriales</taxon>
        <taxon>Melioribacteraceae</taxon>
        <taxon>Stygiobacter</taxon>
    </lineage>
</organism>
<dbReference type="InterPro" id="IPR042176">
    <property type="entry name" value="Pantoate_ligase_C"/>
</dbReference>
<evidence type="ECO:0000313" key="2">
    <source>
        <dbReference type="Proteomes" id="UP001221302"/>
    </source>
</evidence>
<accession>A0AAE3TC97</accession>
<dbReference type="Gene3D" id="3.30.1300.10">
    <property type="entry name" value="Pantoate-beta-alanine ligase, C-terminal domain"/>
    <property type="match status" value="1"/>
</dbReference>
<dbReference type="Proteomes" id="UP001221302">
    <property type="component" value="Unassembled WGS sequence"/>
</dbReference>
<gene>
    <name evidence="1" type="ORF">P0M35_08530</name>
</gene>
<name>A0AAE3TC97_9BACT</name>
<comment type="caution">
    <text evidence="1">The sequence shown here is derived from an EMBL/GenBank/DDBJ whole genome shotgun (WGS) entry which is preliminary data.</text>
</comment>
<evidence type="ECO:0000313" key="1">
    <source>
        <dbReference type="EMBL" id="MDF1612193.1"/>
    </source>
</evidence>
<dbReference type="RefSeq" id="WP_321535961.1">
    <property type="nucleotide sequence ID" value="NZ_JARGDL010000010.1"/>
</dbReference>